<dbReference type="AlphaFoldDB" id="A0A1G4X077"/>
<dbReference type="Proteomes" id="UP000199707">
    <property type="component" value="Unassembled WGS sequence"/>
</dbReference>
<dbReference type="STRING" id="1502745.SAMN02799620_05895"/>
<dbReference type="EMBL" id="FMUB01000017">
    <property type="protein sequence ID" value="SCX33291.1"/>
    <property type="molecule type" value="Genomic_DNA"/>
</dbReference>
<proteinExistence type="predicted"/>
<reference evidence="3" key="1">
    <citation type="submission" date="2016-10" db="EMBL/GenBank/DDBJ databases">
        <authorList>
            <person name="Varghese N."/>
            <person name="Submissions S."/>
        </authorList>
    </citation>
    <scope>NUCLEOTIDE SEQUENCE [LARGE SCALE GENOMIC DNA]</scope>
    <source>
        <strain evidence="3">UNC267MFSha1.1M11</strain>
    </source>
</reference>
<dbReference type="Gene3D" id="3.10.450.50">
    <property type="match status" value="1"/>
</dbReference>
<sequence length="152" mass="17015">MASTTPHPAAADFTEAYGRAWTDDPDLLCTYFAERGTYADVAMGGTYVGREEIRRFHRWMLRFSPDSLIVFSHPAVQDDRAYYEWTWSGSINGPLLLPSGDRVDAVGRHFSVTGIATCRFDPEGKLTSHHDYWDVGLLVEQLGQSLVASSRP</sequence>
<name>A0A1G4X077_9MYCO</name>
<dbReference type="RefSeq" id="WP_090364143.1">
    <property type="nucleotide sequence ID" value="NZ_FMUB01000017.1"/>
</dbReference>
<dbReference type="SUPFAM" id="SSF54427">
    <property type="entry name" value="NTF2-like"/>
    <property type="match status" value="1"/>
</dbReference>
<protein>
    <recommendedName>
        <fullName evidence="1">SnoaL-like domain-containing protein</fullName>
    </recommendedName>
</protein>
<dbReference type="InterPro" id="IPR032710">
    <property type="entry name" value="NTF2-like_dom_sf"/>
</dbReference>
<organism evidence="2 3">
    <name type="scientific">Mycolicibacterium fluoranthenivorans</name>
    <dbReference type="NCBI Taxonomy" id="258505"/>
    <lineage>
        <taxon>Bacteria</taxon>
        <taxon>Bacillati</taxon>
        <taxon>Actinomycetota</taxon>
        <taxon>Actinomycetes</taxon>
        <taxon>Mycobacteriales</taxon>
        <taxon>Mycobacteriaceae</taxon>
        <taxon>Mycolicibacterium</taxon>
    </lineage>
</organism>
<accession>A0A1G4X077</accession>
<evidence type="ECO:0000313" key="2">
    <source>
        <dbReference type="EMBL" id="SCX33291.1"/>
    </source>
</evidence>
<dbReference type="InterPro" id="IPR037401">
    <property type="entry name" value="SnoaL-like"/>
</dbReference>
<gene>
    <name evidence="2" type="ORF">SAMN02799620_05895</name>
</gene>
<feature type="domain" description="SnoaL-like" evidence="1">
    <location>
        <begin position="20"/>
        <end position="129"/>
    </location>
</feature>
<evidence type="ECO:0000259" key="1">
    <source>
        <dbReference type="Pfam" id="PF12680"/>
    </source>
</evidence>
<dbReference type="Pfam" id="PF12680">
    <property type="entry name" value="SnoaL_2"/>
    <property type="match status" value="1"/>
</dbReference>
<evidence type="ECO:0000313" key="3">
    <source>
        <dbReference type="Proteomes" id="UP000199707"/>
    </source>
</evidence>